<protein>
    <submittedName>
        <fullName evidence="3">Uncharacterized protein</fullName>
    </submittedName>
</protein>
<keyword evidence="2" id="KW-0812">Transmembrane</keyword>
<feature type="region of interest" description="Disordered" evidence="1">
    <location>
        <begin position="17"/>
        <end position="81"/>
    </location>
</feature>
<comment type="caution">
    <text evidence="3">The sequence shown here is derived from an EMBL/GenBank/DDBJ whole genome shotgun (WGS) entry which is preliminary data.</text>
</comment>
<evidence type="ECO:0000256" key="2">
    <source>
        <dbReference type="SAM" id="Phobius"/>
    </source>
</evidence>
<dbReference type="EMBL" id="JACTNZ010000004">
    <property type="protein sequence ID" value="KAG5551179.1"/>
    <property type="molecule type" value="Genomic_DNA"/>
</dbReference>
<reference evidence="3" key="1">
    <citation type="submission" date="2020-08" db="EMBL/GenBank/DDBJ databases">
        <title>Plant Genome Project.</title>
        <authorList>
            <person name="Zhang R.-G."/>
        </authorList>
    </citation>
    <scope>NUCLEOTIDE SEQUENCE</scope>
    <source>
        <strain evidence="3">WSP0</strain>
        <tissue evidence="3">Leaf</tissue>
    </source>
</reference>
<sequence length="295" mass="32699">MGSVKNRVRNKLFKCFRPAAMDEDPTKPDATDGSGNSVFTCISSGEGKSRKISNSLSGGKGMVYSEGGGAGGDRSNKQRSHRSFSAAVKAVLFDASLTKKPPRNRRARQISNSSNINMPSEISQKVSKSSHDHEMPSKRDSSAAGDWKTNYSYWSSSLDSSFPTTFSTDHSLSSSSRLSSLALDSTPWSESFRAGSVESKRINRFIATDDVREYRRVDIGLCMFLVSFSVLIFWGRVCAIFCTSMLFLLFDGPDKRIDSARCRIELPEIGSEEHKKKVIMEGLLERNHSRLFVTN</sequence>
<dbReference type="Proteomes" id="UP000823749">
    <property type="component" value="Chromosome 4"/>
</dbReference>
<dbReference type="PANTHER" id="PTHR34379:SF6">
    <property type="entry name" value="PROTEIN 3F"/>
    <property type="match status" value="1"/>
</dbReference>
<gene>
    <name evidence="3" type="ORF">RHGRI_009571</name>
</gene>
<proteinExistence type="predicted"/>
<dbReference type="InterPro" id="IPR040411">
    <property type="entry name" value="At5g23160-like"/>
</dbReference>
<name>A0AAV6KFX5_9ERIC</name>
<evidence type="ECO:0000313" key="3">
    <source>
        <dbReference type="EMBL" id="KAG5551179.1"/>
    </source>
</evidence>
<dbReference type="AlphaFoldDB" id="A0AAV6KFX5"/>
<keyword evidence="2" id="KW-1133">Transmembrane helix</keyword>
<keyword evidence="2" id="KW-0472">Membrane</keyword>
<organism evidence="3 4">
    <name type="scientific">Rhododendron griersonianum</name>
    <dbReference type="NCBI Taxonomy" id="479676"/>
    <lineage>
        <taxon>Eukaryota</taxon>
        <taxon>Viridiplantae</taxon>
        <taxon>Streptophyta</taxon>
        <taxon>Embryophyta</taxon>
        <taxon>Tracheophyta</taxon>
        <taxon>Spermatophyta</taxon>
        <taxon>Magnoliopsida</taxon>
        <taxon>eudicotyledons</taxon>
        <taxon>Gunneridae</taxon>
        <taxon>Pentapetalae</taxon>
        <taxon>asterids</taxon>
        <taxon>Ericales</taxon>
        <taxon>Ericaceae</taxon>
        <taxon>Ericoideae</taxon>
        <taxon>Rhodoreae</taxon>
        <taxon>Rhododendron</taxon>
    </lineage>
</organism>
<evidence type="ECO:0000313" key="4">
    <source>
        <dbReference type="Proteomes" id="UP000823749"/>
    </source>
</evidence>
<feature type="compositionally biased region" description="Polar residues" evidence="1">
    <location>
        <begin position="109"/>
        <end position="127"/>
    </location>
</feature>
<keyword evidence="4" id="KW-1185">Reference proteome</keyword>
<feature type="compositionally biased region" description="Gly residues" evidence="1">
    <location>
        <begin position="58"/>
        <end position="72"/>
    </location>
</feature>
<feature type="compositionally biased region" description="Polar residues" evidence="1">
    <location>
        <begin position="33"/>
        <end position="43"/>
    </location>
</feature>
<accession>A0AAV6KFX5</accession>
<feature type="compositionally biased region" description="Basic and acidic residues" evidence="1">
    <location>
        <begin position="129"/>
        <end position="141"/>
    </location>
</feature>
<feature type="transmembrane region" description="Helical" evidence="2">
    <location>
        <begin position="221"/>
        <end position="250"/>
    </location>
</feature>
<dbReference type="PANTHER" id="PTHR34379">
    <property type="entry name" value="OS07G0553800 PROTEIN"/>
    <property type="match status" value="1"/>
</dbReference>
<evidence type="ECO:0000256" key="1">
    <source>
        <dbReference type="SAM" id="MobiDB-lite"/>
    </source>
</evidence>
<feature type="region of interest" description="Disordered" evidence="1">
    <location>
        <begin position="95"/>
        <end position="144"/>
    </location>
</feature>